<dbReference type="AlphaFoldDB" id="A0A937XE98"/>
<dbReference type="EMBL" id="VGIY01000439">
    <property type="protein sequence ID" value="MBM3318672.1"/>
    <property type="molecule type" value="Genomic_DNA"/>
</dbReference>
<evidence type="ECO:0000313" key="2">
    <source>
        <dbReference type="Proteomes" id="UP000748308"/>
    </source>
</evidence>
<name>A0A937XE98_UNCEI</name>
<evidence type="ECO:0000313" key="1">
    <source>
        <dbReference type="EMBL" id="MBM3318672.1"/>
    </source>
</evidence>
<gene>
    <name evidence="1" type="ORF">FJY75_12550</name>
</gene>
<sequence>ILAGPAEIHDHAGDYPFCGDCRTRECRERIDRLLGAREGGKHFDGDGAGL</sequence>
<protein>
    <submittedName>
        <fullName evidence="1">Uncharacterized protein</fullName>
    </submittedName>
</protein>
<dbReference type="Proteomes" id="UP000748308">
    <property type="component" value="Unassembled WGS sequence"/>
</dbReference>
<organism evidence="1 2">
    <name type="scientific">Eiseniibacteriota bacterium</name>
    <dbReference type="NCBI Taxonomy" id="2212470"/>
    <lineage>
        <taxon>Bacteria</taxon>
        <taxon>Candidatus Eiseniibacteriota</taxon>
    </lineage>
</organism>
<reference evidence="1" key="1">
    <citation type="submission" date="2019-03" db="EMBL/GenBank/DDBJ databases">
        <title>Lake Tanganyika Metagenome-Assembled Genomes (MAGs).</title>
        <authorList>
            <person name="Tran P."/>
        </authorList>
    </citation>
    <scope>NUCLEOTIDE SEQUENCE</scope>
    <source>
        <strain evidence="1">M_DeepCast_400m_m2_100</strain>
    </source>
</reference>
<accession>A0A937XE98</accession>
<feature type="non-terminal residue" evidence="1">
    <location>
        <position position="1"/>
    </location>
</feature>
<comment type="caution">
    <text evidence="1">The sequence shown here is derived from an EMBL/GenBank/DDBJ whole genome shotgun (WGS) entry which is preliminary data.</text>
</comment>
<proteinExistence type="predicted"/>